<keyword evidence="2" id="KW-1185">Reference proteome</keyword>
<gene>
    <name evidence="1" type="ORF">O4220_10185</name>
</gene>
<evidence type="ECO:0000313" key="2">
    <source>
        <dbReference type="Proteomes" id="UP001081071"/>
    </source>
</evidence>
<sequence length="351" mass="38671">MTTRQDRAALLATAKRAQHNAVDWVEQQLEDGRPRDHAQKNTWWRVPWALSVAGASDTAASVLGWAERDALDDDADLKQGPAEFMPGASPVYELSALAIAAWRLGRHDLANALLDRCRLFQSPVTGGVYDRRDRSDGSATVQDLLKTCQLGIAAVVAGRLDIAHPIASWVRELWALQPKLPGVLYAGRCDDGSLLIPAEDDFLARFLMRVDFREPLQAYYNPGIAAAFLHDFRALTGSDDRDLARSFLALNAGGTDSQFTDPNSVQICKYAWGVARDVELDPASPFVADAERMTEWFLDRQNADGSWSPSTFGSTEVPAPVDRLWKTAEHLMELTFLIEALTIADSTTAED</sequence>
<dbReference type="EMBL" id="JAPWIJ010000004">
    <property type="protein sequence ID" value="MCZ4518886.1"/>
    <property type="molecule type" value="Genomic_DNA"/>
</dbReference>
<accession>A0ABT4MD53</accession>
<comment type="caution">
    <text evidence="1">The sequence shown here is derived from an EMBL/GenBank/DDBJ whole genome shotgun (WGS) entry which is preliminary data.</text>
</comment>
<dbReference type="Proteomes" id="UP001081071">
    <property type="component" value="Unassembled WGS sequence"/>
</dbReference>
<reference evidence="1" key="1">
    <citation type="submission" date="2022-12" db="EMBL/GenBank/DDBJ databases">
        <authorList>
            <person name="Krivoruchko A.V."/>
            <person name="Elkin A."/>
        </authorList>
    </citation>
    <scope>NUCLEOTIDE SEQUENCE</scope>
    <source>
        <strain evidence="1">IEGM 1391</strain>
    </source>
</reference>
<name>A0ABT4MD53_9NOCA</name>
<proteinExistence type="predicted"/>
<protein>
    <submittedName>
        <fullName evidence="1">Uncharacterized protein</fullName>
    </submittedName>
</protein>
<evidence type="ECO:0000313" key="1">
    <source>
        <dbReference type="EMBL" id="MCZ4518886.1"/>
    </source>
</evidence>
<dbReference type="RefSeq" id="WP_269603753.1">
    <property type="nucleotide sequence ID" value="NZ_JAPWIJ010000004.1"/>
</dbReference>
<organism evidence="1 2">
    <name type="scientific">Rhodococcus ruber</name>
    <dbReference type="NCBI Taxonomy" id="1830"/>
    <lineage>
        <taxon>Bacteria</taxon>
        <taxon>Bacillati</taxon>
        <taxon>Actinomycetota</taxon>
        <taxon>Actinomycetes</taxon>
        <taxon>Mycobacteriales</taxon>
        <taxon>Nocardiaceae</taxon>
        <taxon>Rhodococcus</taxon>
    </lineage>
</organism>